<protein>
    <recommendedName>
        <fullName evidence="4">PAS domain-containing protein</fullName>
    </recommendedName>
</protein>
<sequence>MKTLSYHDDHDEPLTALRACVIYHTWRWRNSWHGAESLNFRSSDHFAAKATEQALASTLRGAKRHAEAWRAPGSVFHIRELPSLFADAGSIQMVFAQVDVVNPFADWEPSVALLGRPLRLLGLSLWQHTDGELDEAHLLRATLDPDEVPEPLIAGRVFRDWSSSPAGAKRNQLGWSGRPAQTDGRGVLSVQEAFAHAGSQELE</sequence>
<dbReference type="EMBL" id="JARXVQ010000001">
    <property type="protein sequence ID" value="MDH6182425.1"/>
    <property type="molecule type" value="Genomic_DNA"/>
</dbReference>
<proteinExistence type="predicted"/>
<accession>A0ABT6KRK8</accession>
<comment type="caution">
    <text evidence="2">The sequence shown here is derived from an EMBL/GenBank/DDBJ whole genome shotgun (WGS) entry which is preliminary data.</text>
</comment>
<gene>
    <name evidence="2" type="ORF">M2152_002607</name>
</gene>
<keyword evidence="3" id="KW-1185">Reference proteome</keyword>
<evidence type="ECO:0000256" key="1">
    <source>
        <dbReference type="SAM" id="MobiDB-lite"/>
    </source>
</evidence>
<reference evidence="2 3" key="1">
    <citation type="submission" date="2023-04" db="EMBL/GenBank/DDBJ databases">
        <title>Genome Encyclopedia of Bacteria and Archaea VI: Functional Genomics of Type Strains.</title>
        <authorList>
            <person name="Whitman W."/>
        </authorList>
    </citation>
    <scope>NUCLEOTIDE SEQUENCE [LARGE SCALE GENOMIC DNA]</scope>
    <source>
        <strain evidence="2 3">SG_E_30_P1</strain>
    </source>
</reference>
<name>A0ABT6KRK8_9MICO</name>
<evidence type="ECO:0008006" key="4">
    <source>
        <dbReference type="Google" id="ProtNLM"/>
    </source>
</evidence>
<evidence type="ECO:0000313" key="3">
    <source>
        <dbReference type="Proteomes" id="UP001160142"/>
    </source>
</evidence>
<dbReference type="Proteomes" id="UP001160142">
    <property type="component" value="Unassembled WGS sequence"/>
</dbReference>
<organism evidence="2 3">
    <name type="scientific">Antiquaquibacter oligotrophicus</name>
    <dbReference type="NCBI Taxonomy" id="2880260"/>
    <lineage>
        <taxon>Bacteria</taxon>
        <taxon>Bacillati</taxon>
        <taxon>Actinomycetota</taxon>
        <taxon>Actinomycetes</taxon>
        <taxon>Micrococcales</taxon>
        <taxon>Microbacteriaceae</taxon>
        <taxon>Antiquaquibacter</taxon>
    </lineage>
</organism>
<feature type="region of interest" description="Disordered" evidence="1">
    <location>
        <begin position="163"/>
        <end position="183"/>
    </location>
</feature>
<evidence type="ECO:0000313" key="2">
    <source>
        <dbReference type="EMBL" id="MDH6182425.1"/>
    </source>
</evidence>
<dbReference type="RefSeq" id="WP_322134703.1">
    <property type="nucleotide sequence ID" value="NZ_CP085036.1"/>
</dbReference>